<dbReference type="CDD" id="cd01991">
    <property type="entry name" value="Asn_synthase_B_C"/>
    <property type="match status" value="1"/>
</dbReference>
<dbReference type="InterPro" id="IPR006426">
    <property type="entry name" value="Asn_synth_AEB"/>
</dbReference>
<dbReference type="InterPro" id="IPR014729">
    <property type="entry name" value="Rossmann-like_a/b/a_fold"/>
</dbReference>
<dbReference type="Proteomes" id="UP000561438">
    <property type="component" value="Unassembled WGS sequence"/>
</dbReference>
<dbReference type="InterPro" id="IPR033738">
    <property type="entry name" value="AsnB_N"/>
</dbReference>
<evidence type="ECO:0000256" key="4">
    <source>
        <dbReference type="ARBA" id="ARBA00022741"/>
    </source>
</evidence>
<dbReference type="GO" id="GO:0004066">
    <property type="term" value="F:asparagine synthase (glutamine-hydrolyzing) activity"/>
    <property type="evidence" value="ECO:0007669"/>
    <property type="project" value="UniProtKB-EC"/>
</dbReference>
<feature type="active site" description="For GATase activity" evidence="8">
    <location>
        <position position="2"/>
    </location>
</feature>
<sequence>MCGIVGFIGVAQNNGALSATVEGMARQLAHRGPDDAGRWTDPRHGIALGHRRLSIIDLSGAGHQPMISRCQRYVTVYNGEIYNFKELKAELEKSGAINWSGHSDTEVMLEAVSRWGVRKTLPRLNGMFALSIWDRRERKLHLARDRFGEKPLFYGRCGKSFLFASELKALKAHPDFDPTIDRNALALFLRHNYVPGPFSIFEKVKKLDPGTHLEIDEGGSIVQQSQYWSMEQTVLRARAQGVREGDTVSRLNEILSKAVEQRMLADVPLGAFLSGGIDSSLIVALMQSISERPVNTFTIGFTSQGYNEADVAAAVAKHLGTNHEELYVTPKDALNLIPQIPEFWDEPFADSSQIPTFLVSRMTRRRVTVALSGDGGDELFGGYTRYILANRLFKNSRKLPTPIRNAAASILERPSTAIAAQAMVNKLPAKFRHQGLRDRLPKVARILSSEDISDVYRQLVSHFDNPSDLLIRGEEPPTYLSCGLSGELSNIEAMMLADTLTYLPDDILTKVDRASMAVSLETRVPFLDPQVVEFAWQIPLAEKVTGNSGKKILRRLLYRYVPQRIVDRPKMGFGIPIGDWLRGPLRSWADNLLEPRRLLEEGFFNPSAVTKIWERHCEGSGHHQYQIWTILMFQAWLEKHRSENVIPVIQHN</sequence>
<keyword evidence="4 9" id="KW-0547">Nucleotide-binding</keyword>
<evidence type="ECO:0000256" key="6">
    <source>
        <dbReference type="ARBA" id="ARBA00022962"/>
    </source>
</evidence>
<evidence type="ECO:0000256" key="9">
    <source>
        <dbReference type="PIRSR" id="PIRSR001589-2"/>
    </source>
</evidence>
<dbReference type="EMBL" id="JABWGV010000002">
    <property type="protein sequence ID" value="NVD44397.1"/>
    <property type="molecule type" value="Genomic_DNA"/>
</dbReference>
<comment type="caution">
    <text evidence="12">The sequence shown here is derived from an EMBL/GenBank/DDBJ whole genome shotgun (WGS) entry which is preliminary data.</text>
</comment>
<dbReference type="InterPro" id="IPR017932">
    <property type="entry name" value="GATase_2_dom"/>
</dbReference>
<feature type="binding site" evidence="9">
    <location>
        <position position="104"/>
    </location>
    <ligand>
        <name>L-glutamine</name>
        <dbReference type="ChEBI" id="CHEBI:58359"/>
    </ligand>
</feature>
<reference evidence="12 13" key="1">
    <citation type="submission" date="2020-06" db="EMBL/GenBank/DDBJ databases">
        <title>Altererythrobacter sp. HHU K3-1.</title>
        <authorList>
            <person name="Zhang D."/>
            <person name="Xue H."/>
        </authorList>
    </citation>
    <scope>NUCLEOTIDE SEQUENCE [LARGE SCALE GENOMIC DNA]</scope>
    <source>
        <strain evidence="12 13">HHU K3-1</strain>
    </source>
</reference>
<dbReference type="SUPFAM" id="SSF56235">
    <property type="entry name" value="N-terminal nucleophile aminohydrolases (Ntn hydrolases)"/>
    <property type="match status" value="1"/>
</dbReference>
<evidence type="ECO:0000256" key="8">
    <source>
        <dbReference type="PIRSR" id="PIRSR001589-1"/>
    </source>
</evidence>
<evidence type="ECO:0000256" key="2">
    <source>
        <dbReference type="ARBA" id="ARBA00005752"/>
    </source>
</evidence>
<dbReference type="NCBIfam" id="TIGR01536">
    <property type="entry name" value="asn_synth_AEB"/>
    <property type="match status" value="1"/>
</dbReference>
<keyword evidence="5 9" id="KW-0067">ATP-binding</keyword>
<evidence type="ECO:0000256" key="7">
    <source>
        <dbReference type="ARBA" id="ARBA00048741"/>
    </source>
</evidence>
<dbReference type="EC" id="6.3.5.4" evidence="3"/>
<evidence type="ECO:0000313" key="12">
    <source>
        <dbReference type="EMBL" id="NVD44397.1"/>
    </source>
</evidence>
<feature type="binding site" evidence="9">
    <location>
        <position position="299"/>
    </location>
    <ligand>
        <name>ATP</name>
        <dbReference type="ChEBI" id="CHEBI:30616"/>
    </ligand>
</feature>
<proteinExistence type="inferred from homology"/>
<evidence type="ECO:0000313" key="13">
    <source>
        <dbReference type="Proteomes" id="UP000561438"/>
    </source>
</evidence>
<dbReference type="InterPro" id="IPR029055">
    <property type="entry name" value="Ntn_hydrolases_N"/>
</dbReference>
<keyword evidence="8" id="KW-0028">Amino-acid biosynthesis</keyword>
<dbReference type="PANTHER" id="PTHR43284:SF1">
    <property type="entry name" value="ASPARAGINE SYNTHETASE"/>
    <property type="match status" value="1"/>
</dbReference>
<dbReference type="AlphaFoldDB" id="A0A850H1B9"/>
<keyword evidence="8" id="KW-0061">Asparagine biosynthesis</keyword>
<comment type="catalytic activity">
    <reaction evidence="7">
        <text>L-aspartate + L-glutamine + ATP + H2O = L-asparagine + L-glutamate + AMP + diphosphate + H(+)</text>
        <dbReference type="Rhea" id="RHEA:12228"/>
        <dbReference type="ChEBI" id="CHEBI:15377"/>
        <dbReference type="ChEBI" id="CHEBI:15378"/>
        <dbReference type="ChEBI" id="CHEBI:29985"/>
        <dbReference type="ChEBI" id="CHEBI:29991"/>
        <dbReference type="ChEBI" id="CHEBI:30616"/>
        <dbReference type="ChEBI" id="CHEBI:33019"/>
        <dbReference type="ChEBI" id="CHEBI:58048"/>
        <dbReference type="ChEBI" id="CHEBI:58359"/>
        <dbReference type="ChEBI" id="CHEBI:456215"/>
        <dbReference type="EC" id="6.3.5.4"/>
    </reaction>
</comment>
<evidence type="ECO:0000256" key="1">
    <source>
        <dbReference type="ARBA" id="ARBA00005187"/>
    </source>
</evidence>
<comment type="similarity">
    <text evidence="2">Belongs to the asparagine synthetase family.</text>
</comment>
<evidence type="ECO:0000256" key="5">
    <source>
        <dbReference type="ARBA" id="ARBA00022840"/>
    </source>
</evidence>
<dbReference type="Gene3D" id="3.60.20.10">
    <property type="entry name" value="Glutamine Phosphoribosylpyrophosphate, subunit 1, domain 1"/>
    <property type="match status" value="1"/>
</dbReference>
<feature type="binding site" evidence="9">
    <location>
        <begin position="372"/>
        <end position="373"/>
    </location>
    <ligand>
        <name>ATP</name>
        <dbReference type="ChEBI" id="CHEBI:30616"/>
    </ligand>
</feature>
<feature type="site" description="Important for beta-aspartyl-AMP intermediate formation" evidence="10">
    <location>
        <position position="374"/>
    </location>
</feature>
<keyword evidence="6 8" id="KW-0315">Glutamine amidotransferase</keyword>
<dbReference type="CDD" id="cd00712">
    <property type="entry name" value="AsnB"/>
    <property type="match status" value="1"/>
</dbReference>
<evidence type="ECO:0000259" key="11">
    <source>
        <dbReference type="PROSITE" id="PS51278"/>
    </source>
</evidence>
<dbReference type="RefSeq" id="WP_176266738.1">
    <property type="nucleotide sequence ID" value="NZ_JABWGV010000002.1"/>
</dbReference>
<evidence type="ECO:0000256" key="10">
    <source>
        <dbReference type="PIRSR" id="PIRSR001589-3"/>
    </source>
</evidence>
<dbReference type="Pfam" id="PF13522">
    <property type="entry name" value="GATase_6"/>
    <property type="match status" value="1"/>
</dbReference>
<dbReference type="PROSITE" id="PS51278">
    <property type="entry name" value="GATASE_TYPE_2"/>
    <property type="match status" value="1"/>
</dbReference>
<dbReference type="InterPro" id="IPR051786">
    <property type="entry name" value="ASN_synthetase/amidase"/>
</dbReference>
<name>A0A850H1B9_9SPHN</name>
<evidence type="ECO:0000256" key="3">
    <source>
        <dbReference type="ARBA" id="ARBA00012737"/>
    </source>
</evidence>
<comment type="pathway">
    <text evidence="1">Amino-acid biosynthesis; L-asparagine biosynthesis; L-asparagine from L-aspartate (L-Gln route): step 1/1.</text>
</comment>
<dbReference type="PIRSF" id="PIRSF001589">
    <property type="entry name" value="Asn_synthetase_glu-h"/>
    <property type="match status" value="1"/>
</dbReference>
<gene>
    <name evidence="12" type="primary">asnB</name>
    <name evidence="12" type="ORF">HUV48_05130</name>
</gene>
<dbReference type="GO" id="GO:0006529">
    <property type="term" value="P:asparagine biosynthetic process"/>
    <property type="evidence" value="ECO:0007669"/>
    <property type="project" value="UniProtKB-KW"/>
</dbReference>
<protein>
    <recommendedName>
        <fullName evidence="3">asparagine synthase (glutamine-hydrolyzing)</fullName>
        <ecNumber evidence="3">6.3.5.4</ecNumber>
    </recommendedName>
</protein>
<keyword evidence="13" id="KW-1185">Reference proteome</keyword>
<feature type="domain" description="Glutamine amidotransferase type-2" evidence="11">
    <location>
        <begin position="2"/>
        <end position="218"/>
    </location>
</feature>
<dbReference type="Pfam" id="PF00733">
    <property type="entry name" value="Asn_synthase"/>
    <property type="match status" value="1"/>
</dbReference>
<accession>A0A850H1B9</accession>
<dbReference type="GO" id="GO:0005524">
    <property type="term" value="F:ATP binding"/>
    <property type="evidence" value="ECO:0007669"/>
    <property type="project" value="UniProtKB-KW"/>
</dbReference>
<organism evidence="12 13">
    <name type="scientific">Qipengyuania atrilutea</name>
    <dbReference type="NCBI Taxonomy" id="2744473"/>
    <lineage>
        <taxon>Bacteria</taxon>
        <taxon>Pseudomonadati</taxon>
        <taxon>Pseudomonadota</taxon>
        <taxon>Alphaproteobacteria</taxon>
        <taxon>Sphingomonadales</taxon>
        <taxon>Erythrobacteraceae</taxon>
        <taxon>Qipengyuania</taxon>
    </lineage>
</organism>
<dbReference type="SUPFAM" id="SSF52402">
    <property type="entry name" value="Adenine nucleotide alpha hydrolases-like"/>
    <property type="match status" value="1"/>
</dbReference>
<dbReference type="PANTHER" id="PTHR43284">
    <property type="entry name" value="ASPARAGINE SYNTHETASE (GLUTAMINE-HYDROLYZING)"/>
    <property type="match status" value="1"/>
</dbReference>
<dbReference type="GO" id="GO:0005829">
    <property type="term" value="C:cytosol"/>
    <property type="evidence" value="ECO:0007669"/>
    <property type="project" value="TreeGrafter"/>
</dbReference>
<dbReference type="InterPro" id="IPR001962">
    <property type="entry name" value="Asn_synthase"/>
</dbReference>
<dbReference type="Gene3D" id="3.40.50.620">
    <property type="entry name" value="HUPs"/>
    <property type="match status" value="1"/>
</dbReference>
<keyword evidence="12" id="KW-0436">Ligase</keyword>